<sequence length="84" mass="9799">MDNEDLEEKNKRFCIIITSVLCVAFGLIILIGLGFYLKENYMIVSRYEYSSPNYNPPFRRDNFANYNGGNYAQEPKMEMSDYGC</sequence>
<reference evidence="2 3" key="1">
    <citation type="journal article" date="2012" name="Nucleic Acids Res.">
        <title>Sequencing of the smallest Apicomplexan genome from the human pathogen Babesia microti.</title>
        <authorList>
            <person name="Cornillot E."/>
            <person name="Hadj-Kaddour K."/>
            <person name="Dassouli A."/>
            <person name="Noel B."/>
            <person name="Ranwez V."/>
            <person name="Vacherie B."/>
            <person name="Augagneur Y."/>
            <person name="Bres V."/>
            <person name="Duclos A."/>
            <person name="Randazzo S."/>
            <person name="Carcy B."/>
            <person name="Debierre-Grockiego F."/>
            <person name="Delbecq S."/>
            <person name="Moubri-Menage K."/>
            <person name="Shams-Eldin H."/>
            <person name="Usmani-Brown S."/>
            <person name="Bringaud F."/>
            <person name="Wincker P."/>
            <person name="Vivares C.P."/>
            <person name="Schwarz R.T."/>
            <person name="Schetters T.P."/>
            <person name="Krause P.J."/>
            <person name="Gorenflot A."/>
            <person name="Berry V."/>
            <person name="Barbe V."/>
            <person name="Ben Mamoun C."/>
        </authorList>
    </citation>
    <scope>NUCLEOTIDE SEQUENCE [LARGE SCALE GENOMIC DNA]</scope>
    <source>
        <strain evidence="2 3">RI</strain>
    </source>
</reference>
<evidence type="ECO:0000313" key="2">
    <source>
        <dbReference type="EMBL" id="CCF75254.1"/>
    </source>
</evidence>
<dbReference type="GeneID" id="24425700"/>
<keyword evidence="1" id="KW-1133">Transmembrane helix</keyword>
<dbReference type="EMBL" id="LN871599">
    <property type="protein sequence ID" value="CCF75254.1"/>
    <property type="molecule type" value="Genomic_DNA"/>
</dbReference>
<evidence type="ECO:0000313" key="3">
    <source>
        <dbReference type="Proteomes" id="UP000002899"/>
    </source>
</evidence>
<accession>I7I9L6</accession>
<dbReference type="Proteomes" id="UP000002899">
    <property type="component" value="Chromosome IV"/>
</dbReference>
<organism evidence="2 3">
    <name type="scientific">Babesia microti (strain RI)</name>
    <dbReference type="NCBI Taxonomy" id="1133968"/>
    <lineage>
        <taxon>Eukaryota</taxon>
        <taxon>Sar</taxon>
        <taxon>Alveolata</taxon>
        <taxon>Apicomplexa</taxon>
        <taxon>Aconoidasida</taxon>
        <taxon>Piroplasmida</taxon>
        <taxon>Babesiidae</taxon>
        <taxon>Babesia</taxon>
    </lineage>
</organism>
<dbReference type="RefSeq" id="XP_012649662.1">
    <property type="nucleotide sequence ID" value="XM_012794208.1"/>
</dbReference>
<feature type="transmembrane region" description="Helical" evidence="1">
    <location>
        <begin position="15"/>
        <end position="37"/>
    </location>
</feature>
<reference evidence="2 3" key="2">
    <citation type="journal article" date="2013" name="PLoS ONE">
        <title>Whole genome mapping and re-organization of the nuclear and mitochondrial genomes of Babesia microti isolates.</title>
        <authorList>
            <person name="Cornillot E."/>
            <person name="Dassouli A."/>
            <person name="Garg A."/>
            <person name="Pachikara N."/>
            <person name="Randazzo S."/>
            <person name="Depoix D."/>
            <person name="Carcy B."/>
            <person name="Delbecq S."/>
            <person name="Frutos R."/>
            <person name="Silva J.C."/>
            <person name="Sutton R."/>
            <person name="Krause P.J."/>
            <person name="Mamoun C.B."/>
        </authorList>
    </citation>
    <scope>NUCLEOTIDE SEQUENCE [LARGE SCALE GENOMIC DNA]</scope>
    <source>
        <strain evidence="2 3">RI</strain>
    </source>
</reference>
<gene>
    <name evidence="2" type="ORF">BmR1_04g05280</name>
</gene>
<reference evidence="2 3" key="3">
    <citation type="journal article" date="2016" name="Sci. Rep.">
        <title>Genome-wide diversity and gene expression profiling of Babesia microti isolates identify polymorphic genes that mediate host-pathogen interactions.</title>
        <authorList>
            <person name="Silva J.C."/>
            <person name="Cornillot E."/>
            <person name="McCracken C."/>
            <person name="Usmani-Brown S."/>
            <person name="Dwivedi A."/>
            <person name="Ifeonu O.O."/>
            <person name="Crabtree J."/>
            <person name="Gotia H.T."/>
            <person name="Virji A.Z."/>
            <person name="Reynes C."/>
            <person name="Colinge J."/>
            <person name="Kumar V."/>
            <person name="Lawres L."/>
            <person name="Pazzi J.E."/>
            <person name="Pablo J.V."/>
            <person name="Hung C."/>
            <person name="Brancato J."/>
            <person name="Kumari P."/>
            <person name="Orvis J."/>
            <person name="Tretina K."/>
            <person name="Chibucos M."/>
            <person name="Ott S."/>
            <person name="Sadzewicz L."/>
            <person name="Sengamalay N."/>
            <person name="Shetty A.C."/>
            <person name="Su Q."/>
            <person name="Tallon L."/>
            <person name="Fraser C.M."/>
            <person name="Frutos R."/>
            <person name="Molina D.M."/>
            <person name="Krause P.J."/>
            <person name="Ben Mamoun C."/>
        </authorList>
    </citation>
    <scope>NUCLEOTIDE SEQUENCE [LARGE SCALE GENOMIC DNA]</scope>
    <source>
        <strain evidence="2 3">RI</strain>
    </source>
</reference>
<name>I7I9L6_BABMR</name>
<dbReference type="KEGG" id="bmic:BmR1_04g05280"/>
<keyword evidence="1" id="KW-0812">Transmembrane</keyword>
<dbReference type="VEuPathDB" id="PiroplasmaDB:BmR1_04g05280"/>
<dbReference type="AlphaFoldDB" id="I7I9L6"/>
<keyword evidence="3" id="KW-1185">Reference proteome</keyword>
<keyword evidence="1" id="KW-0472">Membrane</keyword>
<evidence type="ECO:0000256" key="1">
    <source>
        <dbReference type="SAM" id="Phobius"/>
    </source>
</evidence>
<proteinExistence type="predicted"/>
<protein>
    <submittedName>
        <fullName evidence="2">Uncharacterized protein</fullName>
    </submittedName>
</protein>